<keyword evidence="3" id="KW-1185">Reference proteome</keyword>
<dbReference type="VEuPathDB" id="VectorBase:LDEU011219"/>
<dbReference type="AlphaFoldDB" id="A0A443RZY9"/>
<dbReference type="InterPro" id="IPR045136">
    <property type="entry name" value="Iah1-like"/>
</dbReference>
<dbReference type="OrthoDB" id="671439at2759"/>
<accession>A0A443RZY9</accession>
<comment type="caution">
    <text evidence="2">The sequence shown here is derived from an EMBL/GenBank/DDBJ whole genome shotgun (WGS) entry which is preliminary data.</text>
</comment>
<gene>
    <name evidence="2" type="ORF">B4U80_14220</name>
</gene>
<sequence>MSTFAKNTKIVLFGDSLTELHVFCSNHLMSAVVVGPQCLPIIFKDVICRGFSGYNTTHLKIILPQILQELVIDEVSVFVLFLGANDCNHDIEQFVDLPKFNENYREILNTLKNNGFDSKKLLLITPPVYNHDKYSEYCLQTGRAVPQRNIEYVKTYVNEVENIAHSENLKLVNIFEKMYAQQNWSDLLRDGLHLSSSGAQLLFESILPDISDRVLSHRGTLNKRFVDWKEIDLKCPESSLNM</sequence>
<dbReference type="Gene3D" id="3.40.50.1110">
    <property type="entry name" value="SGNH hydrolase"/>
    <property type="match status" value="1"/>
</dbReference>
<dbReference type="InterPro" id="IPR013830">
    <property type="entry name" value="SGNH_hydro"/>
</dbReference>
<dbReference type="Pfam" id="PF13472">
    <property type="entry name" value="Lipase_GDSL_2"/>
    <property type="match status" value="1"/>
</dbReference>
<evidence type="ECO:0000259" key="1">
    <source>
        <dbReference type="Pfam" id="PF13472"/>
    </source>
</evidence>
<dbReference type="EMBL" id="NCKV01015298">
    <property type="protein sequence ID" value="RWS20821.1"/>
    <property type="molecule type" value="Genomic_DNA"/>
</dbReference>
<name>A0A443RZY9_9ACAR</name>
<feature type="domain" description="SGNH hydrolase-type esterase" evidence="1">
    <location>
        <begin position="12"/>
        <end position="201"/>
    </location>
</feature>
<dbReference type="SUPFAM" id="SSF52266">
    <property type="entry name" value="SGNH hydrolase"/>
    <property type="match status" value="1"/>
</dbReference>
<organism evidence="2 3">
    <name type="scientific">Leptotrombidium deliense</name>
    <dbReference type="NCBI Taxonomy" id="299467"/>
    <lineage>
        <taxon>Eukaryota</taxon>
        <taxon>Metazoa</taxon>
        <taxon>Ecdysozoa</taxon>
        <taxon>Arthropoda</taxon>
        <taxon>Chelicerata</taxon>
        <taxon>Arachnida</taxon>
        <taxon>Acari</taxon>
        <taxon>Acariformes</taxon>
        <taxon>Trombidiformes</taxon>
        <taxon>Prostigmata</taxon>
        <taxon>Anystina</taxon>
        <taxon>Parasitengona</taxon>
        <taxon>Trombiculoidea</taxon>
        <taxon>Trombiculidae</taxon>
        <taxon>Leptotrombidium</taxon>
    </lineage>
</organism>
<dbReference type="PANTHER" id="PTHR14209:SF19">
    <property type="entry name" value="ISOAMYL ACETATE-HYDROLYZING ESTERASE 1 HOMOLOG"/>
    <property type="match status" value="1"/>
</dbReference>
<dbReference type="InterPro" id="IPR036514">
    <property type="entry name" value="SGNH_hydro_sf"/>
</dbReference>
<dbReference type="Proteomes" id="UP000288716">
    <property type="component" value="Unassembled WGS sequence"/>
</dbReference>
<dbReference type="STRING" id="299467.A0A443RZY9"/>
<proteinExistence type="predicted"/>
<reference evidence="2 3" key="1">
    <citation type="journal article" date="2018" name="Gigascience">
        <title>Genomes of trombidid mites reveal novel predicted allergens and laterally-transferred genes associated with secondary metabolism.</title>
        <authorList>
            <person name="Dong X."/>
            <person name="Chaisiri K."/>
            <person name="Xia D."/>
            <person name="Armstrong S.D."/>
            <person name="Fang Y."/>
            <person name="Donnelly M.J."/>
            <person name="Kadowaki T."/>
            <person name="McGarry J.W."/>
            <person name="Darby A.C."/>
            <person name="Makepeace B.L."/>
        </authorList>
    </citation>
    <scope>NUCLEOTIDE SEQUENCE [LARGE SCALE GENOMIC DNA]</scope>
    <source>
        <strain evidence="2">UoL-UT</strain>
    </source>
</reference>
<dbReference type="PANTHER" id="PTHR14209">
    <property type="entry name" value="ISOAMYL ACETATE-HYDROLYZING ESTERASE 1"/>
    <property type="match status" value="1"/>
</dbReference>
<evidence type="ECO:0000313" key="2">
    <source>
        <dbReference type="EMBL" id="RWS20821.1"/>
    </source>
</evidence>
<protein>
    <submittedName>
        <fullName evidence="2">Isoamyl acetate-hydrolyzing esterase-like protein</fullName>
    </submittedName>
</protein>
<evidence type="ECO:0000313" key="3">
    <source>
        <dbReference type="Proteomes" id="UP000288716"/>
    </source>
</evidence>